<evidence type="ECO:0000313" key="2">
    <source>
        <dbReference type="Proteomes" id="UP000195221"/>
    </source>
</evidence>
<dbReference type="EMBL" id="NBTZ01000122">
    <property type="protein sequence ID" value="OTP68958.1"/>
    <property type="molecule type" value="Genomic_DNA"/>
</dbReference>
<reference evidence="1 2" key="1">
    <citation type="submission" date="2017-03" db="EMBL/GenBank/DDBJ databases">
        <title>Genome analysis of strain PAMC 26577.</title>
        <authorList>
            <person name="Oh H.-M."/>
            <person name="Yang J.-A."/>
        </authorList>
    </citation>
    <scope>NUCLEOTIDE SEQUENCE [LARGE SCALE GENOMIC DNA]</scope>
    <source>
        <strain evidence="1 2">PAMC 26577</strain>
    </source>
</reference>
<name>A0A242MCE0_CABSO</name>
<sequence>MRRGLAHRTSLCRGAWLCDAPKSRFFLPPDTLTLRVASFGTVIAQGA</sequence>
<proteinExistence type="predicted"/>
<accession>A0A242MCE0</accession>
<dbReference type="AlphaFoldDB" id="A0A242MCE0"/>
<dbReference type="Proteomes" id="UP000195221">
    <property type="component" value="Unassembled WGS sequence"/>
</dbReference>
<evidence type="ECO:0000313" key="1">
    <source>
        <dbReference type="EMBL" id="OTP68958.1"/>
    </source>
</evidence>
<gene>
    <name evidence="1" type="ORF">PAMC26577_31960</name>
</gene>
<protein>
    <submittedName>
        <fullName evidence="1">Uncharacterized protein</fullName>
    </submittedName>
</protein>
<organism evidence="1 2">
    <name type="scientific">Caballeronia sordidicola</name>
    <name type="common">Burkholderia sordidicola</name>
    <dbReference type="NCBI Taxonomy" id="196367"/>
    <lineage>
        <taxon>Bacteria</taxon>
        <taxon>Pseudomonadati</taxon>
        <taxon>Pseudomonadota</taxon>
        <taxon>Betaproteobacteria</taxon>
        <taxon>Burkholderiales</taxon>
        <taxon>Burkholderiaceae</taxon>
        <taxon>Caballeronia</taxon>
    </lineage>
</organism>
<comment type="caution">
    <text evidence="1">The sequence shown here is derived from an EMBL/GenBank/DDBJ whole genome shotgun (WGS) entry which is preliminary data.</text>
</comment>